<dbReference type="EMBL" id="QHKI01000007">
    <property type="protein sequence ID" value="RSM86859.1"/>
    <property type="molecule type" value="Genomic_DNA"/>
</dbReference>
<accession>A0A428ZFM7</accession>
<evidence type="ECO:0000256" key="1">
    <source>
        <dbReference type="SAM" id="MobiDB-lite"/>
    </source>
</evidence>
<sequence>MNRFARTMLCVSVALFVTAGCSTSEPGSPIANPGSQQAPQTTSPSAANRYGAPSVSKPLDATRLLTQPCGALTKVQLQSLNLAESGTPDTDSAVAKNVGPSCTFSNSGEGSSVAVSFLTGNKNGLADTYRAHAGGDFSGYWIEATVNGYPGVFKDSRDNRKDGHCVMNVGISDTLAFLVIEQDRLGEKSCERAMQVATFVVQTLKAGG</sequence>
<name>A0A428ZFM7_KIBAR</name>
<feature type="compositionally biased region" description="Polar residues" evidence="1">
    <location>
        <begin position="33"/>
        <end position="46"/>
    </location>
</feature>
<dbReference type="Proteomes" id="UP000287547">
    <property type="component" value="Unassembled WGS sequence"/>
</dbReference>
<dbReference type="PROSITE" id="PS51257">
    <property type="entry name" value="PROKAR_LIPOPROTEIN"/>
    <property type="match status" value="1"/>
</dbReference>
<feature type="signal peptide" evidence="2">
    <location>
        <begin position="1"/>
        <end position="19"/>
    </location>
</feature>
<organism evidence="3 4">
    <name type="scientific">Kibdelosporangium aridum</name>
    <dbReference type="NCBI Taxonomy" id="2030"/>
    <lineage>
        <taxon>Bacteria</taxon>
        <taxon>Bacillati</taxon>
        <taxon>Actinomycetota</taxon>
        <taxon>Actinomycetes</taxon>
        <taxon>Pseudonocardiales</taxon>
        <taxon>Pseudonocardiaceae</taxon>
        <taxon>Kibdelosporangium</taxon>
    </lineage>
</organism>
<dbReference type="Pfam" id="PF12079">
    <property type="entry name" value="DUF3558"/>
    <property type="match status" value="1"/>
</dbReference>
<dbReference type="OrthoDB" id="3625718at2"/>
<feature type="chain" id="PRO_5038492449" description="DUF3558 domain-containing protein" evidence="2">
    <location>
        <begin position="20"/>
        <end position="208"/>
    </location>
</feature>
<dbReference type="AlphaFoldDB" id="A0A428ZFM7"/>
<evidence type="ECO:0008006" key="5">
    <source>
        <dbReference type="Google" id="ProtNLM"/>
    </source>
</evidence>
<evidence type="ECO:0000313" key="4">
    <source>
        <dbReference type="Proteomes" id="UP000287547"/>
    </source>
</evidence>
<proteinExistence type="predicted"/>
<keyword evidence="2" id="KW-0732">Signal</keyword>
<dbReference type="InterPro" id="IPR024520">
    <property type="entry name" value="DUF3558"/>
</dbReference>
<evidence type="ECO:0000313" key="3">
    <source>
        <dbReference type="EMBL" id="RSM86859.1"/>
    </source>
</evidence>
<gene>
    <name evidence="3" type="ORF">DMH04_11395</name>
</gene>
<reference evidence="3 4" key="1">
    <citation type="submission" date="2018-05" db="EMBL/GenBank/DDBJ databases">
        <title>Evolution of GPA BGCs.</title>
        <authorList>
            <person name="Waglechner N."/>
            <person name="Wright G.D."/>
        </authorList>
    </citation>
    <scope>NUCLEOTIDE SEQUENCE [LARGE SCALE GENOMIC DNA]</scope>
    <source>
        <strain evidence="3 4">A82846</strain>
    </source>
</reference>
<comment type="caution">
    <text evidence="3">The sequence shown here is derived from an EMBL/GenBank/DDBJ whole genome shotgun (WGS) entry which is preliminary data.</text>
</comment>
<evidence type="ECO:0000256" key="2">
    <source>
        <dbReference type="SAM" id="SignalP"/>
    </source>
</evidence>
<feature type="region of interest" description="Disordered" evidence="1">
    <location>
        <begin position="25"/>
        <end position="53"/>
    </location>
</feature>
<protein>
    <recommendedName>
        <fullName evidence="5">DUF3558 domain-containing protein</fullName>
    </recommendedName>
</protein>